<name>A0A7J8NHG2_9ROSI</name>
<gene>
    <name evidence="1" type="ORF">Golob_000030</name>
</gene>
<accession>A0A7J8NHG2</accession>
<evidence type="ECO:0000313" key="1">
    <source>
        <dbReference type="EMBL" id="MBA0576395.1"/>
    </source>
</evidence>
<protein>
    <submittedName>
        <fullName evidence="1">Uncharacterized protein</fullName>
    </submittedName>
</protein>
<comment type="caution">
    <text evidence="1">The sequence shown here is derived from an EMBL/GenBank/DDBJ whole genome shotgun (WGS) entry which is preliminary data.</text>
</comment>
<reference evidence="1 2" key="1">
    <citation type="journal article" date="2019" name="Genome Biol. Evol.">
        <title>Insights into the evolution of the New World diploid cottons (Gossypium, subgenus Houzingenia) based on genome sequencing.</title>
        <authorList>
            <person name="Grover C.E."/>
            <person name="Arick M.A. 2nd"/>
            <person name="Thrash A."/>
            <person name="Conover J.L."/>
            <person name="Sanders W.S."/>
            <person name="Peterson D.G."/>
            <person name="Frelichowski J.E."/>
            <person name="Scheffler J.A."/>
            <person name="Scheffler B.E."/>
            <person name="Wendel J.F."/>
        </authorList>
    </citation>
    <scope>NUCLEOTIDE SEQUENCE [LARGE SCALE GENOMIC DNA]</scope>
    <source>
        <strain evidence="1">157</strain>
        <tissue evidence="1">Leaf</tissue>
    </source>
</reference>
<evidence type="ECO:0000313" key="2">
    <source>
        <dbReference type="Proteomes" id="UP000593572"/>
    </source>
</evidence>
<proteinExistence type="predicted"/>
<dbReference type="Proteomes" id="UP000593572">
    <property type="component" value="Unassembled WGS sequence"/>
</dbReference>
<dbReference type="EMBL" id="JABEZX010347320">
    <property type="protein sequence ID" value="MBA0576395.1"/>
    <property type="molecule type" value="Genomic_DNA"/>
</dbReference>
<organism evidence="1 2">
    <name type="scientific">Gossypium lobatum</name>
    <dbReference type="NCBI Taxonomy" id="34289"/>
    <lineage>
        <taxon>Eukaryota</taxon>
        <taxon>Viridiplantae</taxon>
        <taxon>Streptophyta</taxon>
        <taxon>Embryophyta</taxon>
        <taxon>Tracheophyta</taxon>
        <taxon>Spermatophyta</taxon>
        <taxon>Magnoliopsida</taxon>
        <taxon>eudicotyledons</taxon>
        <taxon>Gunneridae</taxon>
        <taxon>Pentapetalae</taxon>
        <taxon>rosids</taxon>
        <taxon>malvids</taxon>
        <taxon>Malvales</taxon>
        <taxon>Malvaceae</taxon>
        <taxon>Malvoideae</taxon>
        <taxon>Gossypium</taxon>
    </lineage>
</organism>
<keyword evidence="2" id="KW-1185">Reference proteome</keyword>
<dbReference type="AlphaFoldDB" id="A0A7J8NHG2"/>
<sequence length="30" mass="3406">MHSPPILRVRHQTGVWLTIITLQPNSISPL</sequence>